<proteinExistence type="inferred from homology"/>
<dbReference type="RefSeq" id="WP_031054840.1">
    <property type="nucleotide sequence ID" value="NZ_JBHSPX010000009.1"/>
</dbReference>
<dbReference type="EMBL" id="JBHSPX010000009">
    <property type="protein sequence ID" value="MFC6066984.1"/>
    <property type="molecule type" value="Genomic_DNA"/>
</dbReference>
<name>A0ABW1MT15_9ACTN</name>
<sequence>MKVGNLEIVPIVDGTSYEPIENAVSHPDGKIWDCADHPTDEKGRIRLDIGSFLIQIKDRTVLVDAGGGVFTGEGTRTGAMLDNLRRAGVDPMDVTDVCFTHMHWDHVGWSTTDGDITFPNATFWLHEDDWAHFMTGPTAVPEVRDLLMPIESRVEPIDAETTLLPGLIARPAPGHTPGTTIYVIHDHGERALLLGDTLHTVGELTEPEWIGMWDVDPVAAGIMRNRIAEELAASGDPFAPAHFPELAFGRLVTVEGLRRFSWAS</sequence>
<keyword evidence="2" id="KW-0479">Metal-binding</keyword>
<comment type="similarity">
    <text evidence="1">Belongs to the metallo-beta-lactamase superfamily.</text>
</comment>
<dbReference type="PANTHER" id="PTHR42978">
    <property type="entry name" value="QUORUM-QUENCHING LACTONASE YTNP-RELATED-RELATED"/>
    <property type="match status" value="1"/>
</dbReference>
<dbReference type="PANTHER" id="PTHR42978:SF6">
    <property type="entry name" value="QUORUM-QUENCHING LACTONASE YTNP-RELATED"/>
    <property type="match status" value="1"/>
</dbReference>
<dbReference type="SMART" id="SM00849">
    <property type="entry name" value="Lactamase_B"/>
    <property type="match status" value="1"/>
</dbReference>
<reference evidence="7" key="1">
    <citation type="journal article" date="2019" name="Int. J. Syst. Evol. Microbiol.">
        <title>The Global Catalogue of Microorganisms (GCM) 10K type strain sequencing project: providing services to taxonomists for standard genome sequencing and annotation.</title>
        <authorList>
            <consortium name="The Broad Institute Genomics Platform"/>
            <consortium name="The Broad Institute Genome Sequencing Center for Infectious Disease"/>
            <person name="Wu L."/>
            <person name="Ma J."/>
        </authorList>
    </citation>
    <scope>NUCLEOTIDE SEQUENCE [LARGE SCALE GENOMIC DNA]</scope>
    <source>
        <strain evidence="7">CGMCC 1.15180</strain>
    </source>
</reference>
<dbReference type="InterPro" id="IPR051013">
    <property type="entry name" value="MBL_superfamily_lactonases"/>
</dbReference>
<dbReference type="SUPFAM" id="SSF56281">
    <property type="entry name" value="Metallo-hydrolase/oxidoreductase"/>
    <property type="match status" value="1"/>
</dbReference>
<keyword evidence="3" id="KW-0378">Hydrolase</keyword>
<dbReference type="CDD" id="cd07720">
    <property type="entry name" value="OPHC2-like_MBL-fold"/>
    <property type="match status" value="1"/>
</dbReference>
<dbReference type="Proteomes" id="UP001596139">
    <property type="component" value="Unassembled WGS sequence"/>
</dbReference>
<gene>
    <name evidence="6" type="ORF">ACFP4F_31190</name>
</gene>
<evidence type="ECO:0000313" key="7">
    <source>
        <dbReference type="Proteomes" id="UP001596139"/>
    </source>
</evidence>
<comment type="caution">
    <text evidence="6">The sequence shown here is derived from an EMBL/GenBank/DDBJ whole genome shotgun (WGS) entry which is preliminary data.</text>
</comment>
<protein>
    <submittedName>
        <fullName evidence="6">MBL fold metallo-hydrolase</fullName>
    </submittedName>
</protein>
<keyword evidence="7" id="KW-1185">Reference proteome</keyword>
<feature type="domain" description="Metallo-beta-lactamase" evidence="5">
    <location>
        <begin position="48"/>
        <end position="242"/>
    </location>
</feature>
<keyword evidence="4" id="KW-0862">Zinc</keyword>
<evidence type="ECO:0000256" key="4">
    <source>
        <dbReference type="ARBA" id="ARBA00022833"/>
    </source>
</evidence>
<accession>A0ABW1MT15</accession>
<dbReference type="InterPro" id="IPR001279">
    <property type="entry name" value="Metallo-B-lactamas"/>
</dbReference>
<evidence type="ECO:0000259" key="5">
    <source>
        <dbReference type="SMART" id="SM00849"/>
    </source>
</evidence>
<dbReference type="Gene3D" id="3.60.15.10">
    <property type="entry name" value="Ribonuclease Z/Hydroxyacylglutathione hydrolase-like"/>
    <property type="match status" value="1"/>
</dbReference>
<evidence type="ECO:0000313" key="6">
    <source>
        <dbReference type="EMBL" id="MFC6066984.1"/>
    </source>
</evidence>
<organism evidence="6 7">
    <name type="scientific">Streptomyces ochraceiscleroticus</name>
    <dbReference type="NCBI Taxonomy" id="47761"/>
    <lineage>
        <taxon>Bacteria</taxon>
        <taxon>Bacillati</taxon>
        <taxon>Actinomycetota</taxon>
        <taxon>Actinomycetes</taxon>
        <taxon>Kitasatosporales</taxon>
        <taxon>Streptomycetaceae</taxon>
        <taxon>Streptomyces</taxon>
    </lineage>
</organism>
<evidence type="ECO:0000256" key="3">
    <source>
        <dbReference type="ARBA" id="ARBA00022801"/>
    </source>
</evidence>
<dbReference type="Pfam" id="PF00753">
    <property type="entry name" value="Lactamase_B"/>
    <property type="match status" value="1"/>
</dbReference>
<evidence type="ECO:0000256" key="2">
    <source>
        <dbReference type="ARBA" id="ARBA00022723"/>
    </source>
</evidence>
<dbReference type="InterPro" id="IPR036866">
    <property type="entry name" value="RibonucZ/Hydroxyglut_hydro"/>
</dbReference>
<evidence type="ECO:0000256" key="1">
    <source>
        <dbReference type="ARBA" id="ARBA00007749"/>
    </source>
</evidence>